<dbReference type="EC" id="3.2.1.-" evidence="9"/>
<reference evidence="12" key="1">
    <citation type="journal article" date="2019" name="Int. J. Syst. Evol. Microbiol.">
        <title>The Global Catalogue of Microorganisms (GCM) 10K type strain sequencing project: providing services to taxonomists for standard genome sequencing and annotation.</title>
        <authorList>
            <consortium name="The Broad Institute Genomics Platform"/>
            <consortium name="The Broad Institute Genome Sequencing Center for Infectious Disease"/>
            <person name="Wu L."/>
            <person name="Ma J."/>
        </authorList>
    </citation>
    <scope>NUCLEOTIDE SEQUENCE [LARGE SCALE GENOMIC DNA]</scope>
    <source>
        <strain evidence="12">JCM 6305</strain>
    </source>
</reference>
<keyword evidence="1 9" id="KW-0732">Signal</keyword>
<dbReference type="PIRSF" id="PIRSF001100">
    <property type="entry name" value="Beta_cellobiohydrolase"/>
    <property type="match status" value="1"/>
</dbReference>
<evidence type="ECO:0000256" key="9">
    <source>
        <dbReference type="RuleBase" id="RU361186"/>
    </source>
</evidence>
<dbReference type="Pfam" id="PF01341">
    <property type="entry name" value="Glyco_hydro_6"/>
    <property type="match status" value="1"/>
</dbReference>
<dbReference type="SUPFAM" id="SSF51989">
    <property type="entry name" value="Glycosyl hydrolases family 6, cellulases"/>
    <property type="match status" value="1"/>
</dbReference>
<feature type="chain" id="PRO_5044972635" description="Glucanase" evidence="9">
    <location>
        <begin position="36"/>
        <end position="327"/>
    </location>
</feature>
<feature type="active site" evidence="8">
    <location>
        <position position="114"/>
    </location>
</feature>
<dbReference type="Gene3D" id="3.20.20.40">
    <property type="entry name" value="1, 4-beta cellobiohydrolase"/>
    <property type="match status" value="1"/>
</dbReference>
<dbReference type="EMBL" id="BAAASZ010000017">
    <property type="protein sequence ID" value="GAA2435897.1"/>
    <property type="molecule type" value="Genomic_DNA"/>
</dbReference>
<accession>A0ABP5WU49</accession>
<evidence type="ECO:0000256" key="8">
    <source>
        <dbReference type="PROSITE-ProRule" id="PRU10056"/>
    </source>
</evidence>
<feature type="signal peptide" evidence="9">
    <location>
        <begin position="1"/>
        <end position="35"/>
    </location>
</feature>
<evidence type="ECO:0000313" key="12">
    <source>
        <dbReference type="Proteomes" id="UP001501638"/>
    </source>
</evidence>
<dbReference type="InterPro" id="IPR016288">
    <property type="entry name" value="Beta_cellobiohydrolase"/>
</dbReference>
<evidence type="ECO:0000256" key="4">
    <source>
        <dbReference type="ARBA" id="ARBA00023157"/>
    </source>
</evidence>
<proteinExistence type="inferred from homology"/>
<keyword evidence="5 9" id="KW-0119">Carbohydrate metabolism</keyword>
<evidence type="ECO:0000256" key="10">
    <source>
        <dbReference type="SAM" id="MobiDB-lite"/>
    </source>
</evidence>
<protein>
    <recommendedName>
        <fullName evidence="9">Glucanase</fullName>
        <ecNumber evidence="9">3.2.1.-</ecNumber>
    </recommendedName>
</protein>
<evidence type="ECO:0000256" key="1">
    <source>
        <dbReference type="ARBA" id="ARBA00022729"/>
    </source>
</evidence>
<dbReference type="Proteomes" id="UP001501638">
    <property type="component" value="Unassembled WGS sequence"/>
</dbReference>
<keyword evidence="7 9" id="KW-0624">Polysaccharide degradation</keyword>
<dbReference type="PANTHER" id="PTHR34876">
    <property type="match status" value="1"/>
</dbReference>
<evidence type="ECO:0000256" key="7">
    <source>
        <dbReference type="ARBA" id="ARBA00023326"/>
    </source>
</evidence>
<dbReference type="PRINTS" id="PR00733">
    <property type="entry name" value="GLHYDRLASE6"/>
</dbReference>
<evidence type="ECO:0000256" key="3">
    <source>
        <dbReference type="ARBA" id="ARBA00023001"/>
    </source>
</evidence>
<feature type="region of interest" description="Disordered" evidence="10">
    <location>
        <begin position="261"/>
        <end position="283"/>
    </location>
</feature>
<keyword evidence="4" id="KW-1015">Disulfide bond</keyword>
<name>A0ABP5WU49_9ACTN</name>
<gene>
    <name evidence="11" type="ORF">GCM10010405_18780</name>
</gene>
<evidence type="ECO:0000313" key="11">
    <source>
        <dbReference type="EMBL" id="GAA2435897.1"/>
    </source>
</evidence>
<keyword evidence="12" id="KW-1185">Reference proteome</keyword>
<dbReference type="PROSITE" id="PS00655">
    <property type="entry name" value="GLYCOSYL_HYDROL_F6_1"/>
    <property type="match status" value="1"/>
</dbReference>
<dbReference type="InterPro" id="IPR001524">
    <property type="entry name" value="Glyco_hydro_6_CS"/>
</dbReference>
<evidence type="ECO:0000256" key="2">
    <source>
        <dbReference type="ARBA" id="ARBA00022801"/>
    </source>
</evidence>
<dbReference type="InterPro" id="IPR036434">
    <property type="entry name" value="Beta_cellobiohydrolase_sf"/>
</dbReference>
<comment type="similarity">
    <text evidence="9">Belongs to the glycosyl hydrolase family 6.</text>
</comment>
<comment type="caution">
    <text evidence="11">The sequence shown here is derived from an EMBL/GenBank/DDBJ whole genome shotgun (WGS) entry which is preliminary data.</text>
</comment>
<keyword evidence="3 9" id="KW-0136">Cellulose degradation</keyword>
<dbReference type="RefSeq" id="WP_344321678.1">
    <property type="nucleotide sequence ID" value="NZ_BAAASZ010000017.1"/>
</dbReference>
<keyword evidence="2 9" id="KW-0378">Hydrolase</keyword>
<organism evidence="11 12">
    <name type="scientific">Streptomyces macrosporus</name>
    <dbReference type="NCBI Taxonomy" id="44032"/>
    <lineage>
        <taxon>Bacteria</taxon>
        <taxon>Bacillati</taxon>
        <taxon>Actinomycetota</taxon>
        <taxon>Actinomycetes</taxon>
        <taxon>Kitasatosporales</taxon>
        <taxon>Streptomycetaceae</taxon>
        <taxon>Streptomyces</taxon>
    </lineage>
</organism>
<dbReference type="PANTHER" id="PTHR34876:SF4">
    <property type="entry name" value="1,4-BETA-D-GLUCAN CELLOBIOHYDROLASE C-RELATED"/>
    <property type="match status" value="1"/>
</dbReference>
<evidence type="ECO:0000256" key="6">
    <source>
        <dbReference type="ARBA" id="ARBA00023295"/>
    </source>
</evidence>
<keyword evidence="6 9" id="KW-0326">Glycosidase</keyword>
<sequence length="327" mass="34084">MLRKTFPLARRVLAAVATVTATAAALLVPGGTAQAADSPYYVNPDTQAARWVAANPGDPRAAVIRDRIASVPQGQWFTSTNTSTVRSQVDALVTAAAEKGRTPILVVYNMPNRDCGGASGGGASSHSAYRQWIDQLAAGLEGRPAAVVVEPDVLALMSNCQSADQQALTRESMAYAGRALKAASSRAKVYFDAAHSNWHPPAEMAARLKAAGIVDSADGISTNVSNYNRTADEVAYAKAVLNAIGSPDLNAVIDTSRNGNGPAGGQWCDPSGRAIGTPSTDRTGDDRIDAFLWVKLPGEADGCAGPAGRFMPQLAYDMAVAAPTRTR</sequence>
<evidence type="ECO:0000256" key="5">
    <source>
        <dbReference type="ARBA" id="ARBA00023277"/>
    </source>
</evidence>